<accession>A0A4R1R419</accession>
<evidence type="ECO:0000313" key="2">
    <source>
        <dbReference type="Proteomes" id="UP000295184"/>
    </source>
</evidence>
<evidence type="ECO:0000313" key="1">
    <source>
        <dbReference type="EMBL" id="TCL60130.1"/>
    </source>
</evidence>
<dbReference type="InterPro" id="IPR027417">
    <property type="entry name" value="P-loop_NTPase"/>
</dbReference>
<name>A0A4R1R419_9FIRM</name>
<dbReference type="Proteomes" id="UP000295184">
    <property type="component" value="Unassembled WGS sequence"/>
</dbReference>
<dbReference type="GO" id="GO:0016301">
    <property type="term" value="F:kinase activity"/>
    <property type="evidence" value="ECO:0007669"/>
    <property type="project" value="UniProtKB-KW"/>
</dbReference>
<reference evidence="1 2" key="1">
    <citation type="submission" date="2019-03" db="EMBL/GenBank/DDBJ databases">
        <title>Genomic Encyclopedia of Type Strains, Phase IV (KMG-IV): sequencing the most valuable type-strain genomes for metagenomic binning, comparative biology and taxonomic classification.</title>
        <authorList>
            <person name="Goeker M."/>
        </authorList>
    </citation>
    <scope>NUCLEOTIDE SEQUENCE [LARGE SCALE GENOMIC DNA]</scope>
    <source>
        <strain evidence="1 2">DSM 100451</strain>
    </source>
</reference>
<protein>
    <submittedName>
        <fullName evidence="1">Putative kinase</fullName>
    </submittedName>
</protein>
<dbReference type="Pfam" id="PF13671">
    <property type="entry name" value="AAA_33"/>
    <property type="match status" value="1"/>
</dbReference>
<dbReference type="PIRSF" id="PIRSF037081">
    <property type="entry name" value="P-loop_All4644_prd"/>
    <property type="match status" value="1"/>
</dbReference>
<keyword evidence="1" id="KW-0418">Kinase</keyword>
<dbReference type="Gene3D" id="3.40.50.300">
    <property type="entry name" value="P-loop containing nucleotide triphosphate hydrolases"/>
    <property type="match status" value="1"/>
</dbReference>
<dbReference type="SUPFAM" id="SSF52540">
    <property type="entry name" value="P-loop containing nucleoside triphosphate hydrolases"/>
    <property type="match status" value="1"/>
</dbReference>
<organism evidence="1 2">
    <name type="scientific">Allofournierella massiliensis</name>
    <dbReference type="NCBI Taxonomy" id="1650663"/>
    <lineage>
        <taxon>Bacteria</taxon>
        <taxon>Bacillati</taxon>
        <taxon>Bacillota</taxon>
        <taxon>Clostridia</taxon>
        <taxon>Eubacteriales</taxon>
        <taxon>Oscillospiraceae</taxon>
        <taxon>Allofournierella</taxon>
    </lineage>
</organism>
<gene>
    <name evidence="1" type="ORF">EDD77_1046</name>
</gene>
<dbReference type="RefSeq" id="WP_058965736.1">
    <property type="nucleotide sequence ID" value="NZ_CABKVM010000018.1"/>
</dbReference>
<keyword evidence="1" id="KW-0808">Transferase</keyword>
<dbReference type="OrthoDB" id="9805698at2"/>
<dbReference type="EMBL" id="SLUM01000004">
    <property type="protein sequence ID" value="TCL60130.1"/>
    <property type="molecule type" value="Genomic_DNA"/>
</dbReference>
<proteinExistence type="predicted"/>
<dbReference type="AlphaFoldDB" id="A0A4R1R419"/>
<dbReference type="STRING" id="1650663.GCA_001486665_02680"/>
<sequence>MATMYLMVGISGAGKTTWARTRMAGAEYIGSDGIRMELFGRELTLKGYRRVHRIMNQRMRAALEQGRDVVVDSVHLSRRARRRVLRAVPEGVRCVAVWIDTGVMQAIRNDACRQRHVPFFAIALMRPRLVEPKQEEGFHEIWRIPWEERAGCAAGWEKVQKYEKNENPAKIT</sequence>
<comment type="caution">
    <text evidence="1">The sequence shown here is derived from an EMBL/GenBank/DDBJ whole genome shotgun (WGS) entry which is preliminary data.</text>
</comment>
<dbReference type="InterPro" id="IPR017101">
    <property type="entry name" value="P-loop_ATP/GTP-bd_All4644_prd"/>
</dbReference>